<dbReference type="EMBL" id="MT141550">
    <property type="protein sequence ID" value="QJA66179.1"/>
    <property type="molecule type" value="Genomic_DNA"/>
</dbReference>
<accession>A0A6M3J7W8</accession>
<evidence type="ECO:0000313" key="1">
    <source>
        <dbReference type="EMBL" id="QJA66179.1"/>
    </source>
</evidence>
<reference evidence="1" key="1">
    <citation type="submission" date="2020-03" db="EMBL/GenBank/DDBJ databases">
        <title>The deep terrestrial virosphere.</title>
        <authorList>
            <person name="Holmfeldt K."/>
            <person name="Nilsson E."/>
            <person name="Simone D."/>
            <person name="Lopez-Fernandez M."/>
            <person name="Wu X."/>
            <person name="de Brujin I."/>
            <person name="Lundin D."/>
            <person name="Andersson A."/>
            <person name="Bertilsson S."/>
            <person name="Dopson M."/>
        </authorList>
    </citation>
    <scope>NUCLEOTIDE SEQUENCE</scope>
    <source>
        <strain evidence="1">MM415B00360</strain>
    </source>
</reference>
<name>A0A6M3J7W8_9ZZZZ</name>
<dbReference type="AlphaFoldDB" id="A0A6M3J7W8"/>
<protein>
    <submittedName>
        <fullName evidence="1">Uncharacterized protein</fullName>
    </submittedName>
</protein>
<sequence length="527" mass="56824">MPNPITLPPYLGDYLVDSTVYIYWNTFNSSNASVTLTGLAVTDIEIYKNASMTQRASDNGYTLIDTDGTDIDAATGCHGISIDLSDNSDAGFFARGSDYMVMVNAVTVDGQTVRFCAAIFSVENRAGRNGVGDYQVTLTIRTTGGTPVSGVSVWVNNTNSRSGSVAGTKVTDVNGQVIFNLEYTTYYIFCSLSRYSFAAASFTAASGSVAFTKDIATFLGAGAGASDFYADSFLTRAIADVRESTDEPTQKAKYTTARIIEHIERAYILVLNEINRNSRTPAVAKITKTIASGTTAYTLPHTVGSIHGIYKADESGGKIFYDSRSKYNPFGRGLWLENQTLHIQTTAIGGVGEEITIEYIPSGIARLHNGICTLNAAGTIVTFGATPNAGTLDTHHEAYAGSIFRCLGVDGNSITGNYLQERVITAYDETTQAATLDAALSPIPTTDDGSIYYEIAPCISKGMDTVVALYAAYRIVAGEGNAKRAASILKSYRNEIRNVRLTSYYSYMPEAPIDRSDSPNNRRYWRG</sequence>
<dbReference type="SUPFAM" id="SSF49373">
    <property type="entry name" value="Invasin/intimin cell-adhesion fragments"/>
    <property type="match status" value="1"/>
</dbReference>
<organism evidence="1">
    <name type="scientific">viral metagenome</name>
    <dbReference type="NCBI Taxonomy" id="1070528"/>
    <lineage>
        <taxon>unclassified sequences</taxon>
        <taxon>metagenomes</taxon>
        <taxon>organismal metagenomes</taxon>
    </lineage>
</organism>
<gene>
    <name evidence="1" type="ORF">MM415B00360_0041</name>
</gene>
<dbReference type="InterPro" id="IPR008964">
    <property type="entry name" value="Invasin/intimin_cell_adhesion"/>
</dbReference>
<proteinExistence type="predicted"/>